<keyword evidence="6 7" id="KW-0592">Phosphate transport</keyword>
<organism evidence="9 10">
    <name type="scientific">Halobium palmae</name>
    <dbReference type="NCBI Taxonomy" id="1776492"/>
    <lineage>
        <taxon>Archaea</taxon>
        <taxon>Methanobacteriati</taxon>
        <taxon>Methanobacteriota</taxon>
        <taxon>Stenosarchaea group</taxon>
        <taxon>Halobacteria</taxon>
        <taxon>Halobacteriales</taxon>
        <taxon>Haloferacaceae</taxon>
        <taxon>Halobium</taxon>
    </lineage>
</organism>
<dbReference type="FunFam" id="1.20.58.220:FF:000004">
    <property type="entry name" value="Phosphate-specific transport system accessory protein PhoU"/>
    <property type="match status" value="1"/>
</dbReference>
<dbReference type="Proteomes" id="UP001596328">
    <property type="component" value="Unassembled WGS sequence"/>
</dbReference>
<evidence type="ECO:0000313" key="10">
    <source>
        <dbReference type="Proteomes" id="UP001596328"/>
    </source>
</evidence>
<dbReference type="PIRSF" id="PIRSF003107">
    <property type="entry name" value="PhoU"/>
    <property type="match status" value="1"/>
</dbReference>
<evidence type="ECO:0000256" key="1">
    <source>
        <dbReference type="ARBA" id="ARBA00004496"/>
    </source>
</evidence>
<evidence type="ECO:0000313" key="9">
    <source>
        <dbReference type="EMBL" id="MFC6725595.1"/>
    </source>
</evidence>
<dbReference type="InterPro" id="IPR026022">
    <property type="entry name" value="PhoU_dom"/>
</dbReference>
<dbReference type="GO" id="GO:0005737">
    <property type="term" value="C:cytoplasm"/>
    <property type="evidence" value="ECO:0007669"/>
    <property type="project" value="UniProtKB-SubCell"/>
</dbReference>
<dbReference type="Pfam" id="PF01895">
    <property type="entry name" value="PhoU"/>
    <property type="match status" value="2"/>
</dbReference>
<evidence type="ECO:0000256" key="6">
    <source>
        <dbReference type="ARBA" id="ARBA00022592"/>
    </source>
</evidence>
<comment type="subunit">
    <text evidence="3 7">Homodimer.</text>
</comment>
<evidence type="ECO:0000256" key="2">
    <source>
        <dbReference type="ARBA" id="ARBA00008107"/>
    </source>
</evidence>
<dbReference type="EMBL" id="JBHSWU010000605">
    <property type="protein sequence ID" value="MFC6725595.1"/>
    <property type="molecule type" value="Genomic_DNA"/>
</dbReference>
<evidence type="ECO:0000256" key="7">
    <source>
        <dbReference type="PIRNR" id="PIRNR003107"/>
    </source>
</evidence>
<dbReference type="NCBIfam" id="TIGR02135">
    <property type="entry name" value="phoU_full"/>
    <property type="match status" value="1"/>
</dbReference>
<proteinExistence type="inferred from homology"/>
<dbReference type="InterPro" id="IPR038078">
    <property type="entry name" value="PhoU-like_sf"/>
</dbReference>
<comment type="caution">
    <text evidence="9">The sequence shown here is derived from an EMBL/GenBank/DDBJ whole genome shotgun (WGS) entry which is preliminary data.</text>
</comment>
<keyword evidence="10" id="KW-1185">Reference proteome</keyword>
<protein>
    <recommendedName>
        <fullName evidence="7">Phosphate-specific transport system accessory protein PhoU</fullName>
    </recommendedName>
</protein>
<gene>
    <name evidence="9" type="primary">phoU</name>
    <name evidence="9" type="ORF">ACFQE1_14710</name>
</gene>
<keyword evidence="4 7" id="KW-0813">Transport</keyword>
<feature type="domain" description="PhoU" evidence="8">
    <location>
        <begin position="20"/>
        <end position="101"/>
    </location>
</feature>
<accession>A0ABD5S1Y2</accession>
<sequence length="229" mass="25733">MPRNDYQKKLSDLRDDVLYMSEVVAERLRMGLDALEQKDEELATEVIEGDGEINRMYLDLEQDCVDLLALQQPVAGDLRFIAASFKIITDLERIADLATNLGGYAIDAQRDVFPDVDVQRLGEYTLDMLEGAMHAYSEESPAECRAVAESDEDLDAMCAAASETVVRDLIETDEFGGDVDPSDERIETLMQDVSRLLLTVRDVERIGDHAVNIAARTLYMIENDDELIY</sequence>
<dbReference type="Gene3D" id="1.20.58.220">
    <property type="entry name" value="Phosphate transport system protein phou homolog 2, domain 2"/>
    <property type="match status" value="1"/>
</dbReference>
<name>A0ABD5S1Y2_9EURY</name>
<dbReference type="GO" id="GO:0006817">
    <property type="term" value="P:phosphate ion transport"/>
    <property type="evidence" value="ECO:0007669"/>
    <property type="project" value="UniProtKB-KW"/>
</dbReference>
<dbReference type="PANTHER" id="PTHR42930">
    <property type="entry name" value="PHOSPHATE-SPECIFIC TRANSPORT SYSTEM ACCESSORY PROTEIN PHOU"/>
    <property type="match status" value="1"/>
</dbReference>
<evidence type="ECO:0000256" key="4">
    <source>
        <dbReference type="ARBA" id="ARBA00022448"/>
    </source>
</evidence>
<feature type="domain" description="PhoU" evidence="8">
    <location>
        <begin position="119"/>
        <end position="216"/>
    </location>
</feature>
<keyword evidence="5 7" id="KW-0963">Cytoplasm</keyword>
<evidence type="ECO:0000256" key="3">
    <source>
        <dbReference type="ARBA" id="ARBA00011738"/>
    </source>
</evidence>
<comment type="similarity">
    <text evidence="2 7">Belongs to the PhoU family.</text>
</comment>
<dbReference type="InterPro" id="IPR028366">
    <property type="entry name" value="PhoU"/>
</dbReference>
<comment type="subcellular location">
    <subcellularLocation>
        <location evidence="1 7">Cytoplasm</location>
    </subcellularLocation>
</comment>
<reference evidence="9 10" key="1">
    <citation type="journal article" date="2019" name="Int. J. Syst. Evol. Microbiol.">
        <title>The Global Catalogue of Microorganisms (GCM) 10K type strain sequencing project: providing services to taxonomists for standard genome sequencing and annotation.</title>
        <authorList>
            <consortium name="The Broad Institute Genomics Platform"/>
            <consortium name="The Broad Institute Genome Sequencing Center for Infectious Disease"/>
            <person name="Wu L."/>
            <person name="Ma J."/>
        </authorList>
    </citation>
    <scope>NUCLEOTIDE SEQUENCE [LARGE SCALE GENOMIC DNA]</scope>
    <source>
        <strain evidence="9 10">NBRC 111368</strain>
    </source>
</reference>
<comment type="function">
    <text evidence="7">Plays a role in the regulation of phosphate uptake.</text>
</comment>
<dbReference type="AlphaFoldDB" id="A0ABD5S1Y2"/>
<evidence type="ECO:0000259" key="8">
    <source>
        <dbReference type="Pfam" id="PF01895"/>
    </source>
</evidence>
<dbReference type="SUPFAM" id="SSF109755">
    <property type="entry name" value="PhoU-like"/>
    <property type="match status" value="1"/>
</dbReference>
<dbReference type="PANTHER" id="PTHR42930:SF3">
    <property type="entry name" value="PHOSPHATE-SPECIFIC TRANSPORT SYSTEM ACCESSORY PROTEIN PHOU"/>
    <property type="match status" value="1"/>
</dbReference>
<evidence type="ECO:0000256" key="5">
    <source>
        <dbReference type="ARBA" id="ARBA00022490"/>
    </source>
</evidence>